<evidence type="ECO:0000313" key="2">
    <source>
        <dbReference type="Proteomes" id="UP000005510"/>
    </source>
</evidence>
<reference evidence="1 2" key="2">
    <citation type="submission" date="2008-10" db="EMBL/GenBank/DDBJ databases">
        <authorList>
            <person name="Fulton L."/>
            <person name="Clifton S."/>
            <person name="Fulton B."/>
            <person name="Xu J."/>
            <person name="Minx P."/>
            <person name="Pepin K.H."/>
            <person name="Johnson M."/>
            <person name="Bhonagiri V."/>
            <person name="Nash W.E."/>
            <person name="Mardis E.R."/>
            <person name="Wilson R.K."/>
        </authorList>
    </citation>
    <scope>NUCLEOTIDE SEQUENCE [LARGE SCALE GENOMIC DNA]</scope>
    <source>
        <strain evidence="1 2">DSM 18315</strain>
    </source>
</reference>
<organism evidence="1 2">
    <name type="scientific">Parabacteroides johnsonii DSM 18315</name>
    <dbReference type="NCBI Taxonomy" id="537006"/>
    <lineage>
        <taxon>Bacteria</taxon>
        <taxon>Pseudomonadati</taxon>
        <taxon>Bacteroidota</taxon>
        <taxon>Bacteroidia</taxon>
        <taxon>Bacteroidales</taxon>
        <taxon>Tannerellaceae</taxon>
        <taxon>Parabacteroides</taxon>
    </lineage>
</organism>
<sequence length="48" mass="5245">MFCLLFDSSFYVLEQCSLSENPDFCGWDSGSPLCQEMCGAVGTAVSLR</sequence>
<reference evidence="1 2" key="1">
    <citation type="submission" date="2008-10" db="EMBL/GenBank/DDBJ databases">
        <title>Draft genome sequence of Parabacteroides johnsonii (DSM 18315).</title>
        <authorList>
            <person name="Sudarsanam P."/>
            <person name="Ley R."/>
            <person name="Guruge J."/>
            <person name="Turnbaugh P.J."/>
            <person name="Mahowald M."/>
            <person name="Liep D."/>
            <person name="Gordon J."/>
        </authorList>
    </citation>
    <scope>NUCLEOTIDE SEQUENCE [LARGE SCALE GENOMIC DNA]</scope>
    <source>
        <strain evidence="1 2">DSM 18315</strain>
    </source>
</reference>
<proteinExistence type="predicted"/>
<dbReference type="Proteomes" id="UP000005510">
    <property type="component" value="Unassembled WGS sequence"/>
</dbReference>
<protein>
    <submittedName>
        <fullName evidence="1">Uncharacterized protein</fullName>
    </submittedName>
</protein>
<name>B7BDL3_9BACT</name>
<accession>B7BDL3</accession>
<evidence type="ECO:0000313" key="1">
    <source>
        <dbReference type="EMBL" id="EEC95477.1"/>
    </source>
</evidence>
<gene>
    <name evidence="1" type="ORF">PRABACTJOHN_03136</name>
</gene>
<dbReference type="HOGENOM" id="CLU_3155877_0_0_10"/>
<dbReference type="AlphaFoldDB" id="B7BDL3"/>
<comment type="caution">
    <text evidence="1">The sequence shown here is derived from an EMBL/GenBank/DDBJ whole genome shotgun (WGS) entry which is preliminary data.</text>
</comment>
<dbReference type="EMBL" id="ABYH01000338">
    <property type="protein sequence ID" value="EEC95477.1"/>
    <property type="molecule type" value="Genomic_DNA"/>
</dbReference>
<dbReference type="STRING" id="537006.PRABACTJOHN_03136"/>